<organism evidence="4 5">
    <name type="scientific">Bacteroides ovatus</name>
    <dbReference type="NCBI Taxonomy" id="28116"/>
    <lineage>
        <taxon>Bacteria</taxon>
        <taxon>Pseudomonadati</taxon>
        <taxon>Bacteroidota</taxon>
        <taxon>Bacteroidia</taxon>
        <taxon>Bacteroidales</taxon>
        <taxon>Bacteroidaceae</taxon>
        <taxon>Bacteroides</taxon>
    </lineage>
</organism>
<name>A0A5M5BYP9_BACOV</name>
<feature type="non-terminal residue" evidence="4">
    <location>
        <position position="405"/>
    </location>
</feature>
<dbReference type="Gene3D" id="2.60.120.260">
    <property type="entry name" value="Galactose-binding domain-like"/>
    <property type="match status" value="1"/>
</dbReference>
<comment type="caution">
    <text evidence="4">The sequence shown here is derived from an EMBL/GenBank/DDBJ whole genome shotgun (WGS) entry which is preliminary data.</text>
</comment>
<feature type="domain" description="Sialate O-acetylesterase" evidence="3">
    <location>
        <begin position="104"/>
        <end position="212"/>
    </location>
</feature>
<dbReference type="SUPFAM" id="SSF52266">
    <property type="entry name" value="SGNH hydrolase"/>
    <property type="match status" value="1"/>
</dbReference>
<keyword evidence="2" id="KW-0732">Signal</keyword>
<dbReference type="Gene3D" id="3.40.50.1110">
    <property type="entry name" value="SGNH hydrolase"/>
    <property type="match status" value="1"/>
</dbReference>
<dbReference type="AlphaFoldDB" id="A0A5M5BYP9"/>
<evidence type="ECO:0000256" key="2">
    <source>
        <dbReference type="SAM" id="SignalP"/>
    </source>
</evidence>
<evidence type="ECO:0000256" key="1">
    <source>
        <dbReference type="ARBA" id="ARBA00022801"/>
    </source>
</evidence>
<dbReference type="InterPro" id="IPR008979">
    <property type="entry name" value="Galactose-bd-like_sf"/>
</dbReference>
<evidence type="ECO:0000313" key="4">
    <source>
        <dbReference type="EMBL" id="KAA3945737.1"/>
    </source>
</evidence>
<reference evidence="4 5" key="1">
    <citation type="journal article" date="2019" name="Nat. Med.">
        <title>A library of human gut bacterial isolates paired with longitudinal multiomics data enables mechanistic microbiome research.</title>
        <authorList>
            <person name="Poyet M."/>
            <person name="Groussin M."/>
            <person name="Gibbons S.M."/>
            <person name="Avila-Pacheco J."/>
            <person name="Jiang X."/>
            <person name="Kearney S.M."/>
            <person name="Perrotta A.R."/>
            <person name="Berdy B."/>
            <person name="Zhao S."/>
            <person name="Lieberman T.D."/>
            <person name="Swanson P.K."/>
            <person name="Smith M."/>
            <person name="Roesemann S."/>
            <person name="Alexander J.E."/>
            <person name="Rich S.A."/>
            <person name="Livny J."/>
            <person name="Vlamakis H."/>
            <person name="Clish C."/>
            <person name="Bullock K."/>
            <person name="Deik A."/>
            <person name="Scott J."/>
            <person name="Pierce K.A."/>
            <person name="Xavier R.J."/>
            <person name="Alm E.J."/>
        </authorList>
    </citation>
    <scope>NUCLEOTIDE SEQUENCE [LARGE SCALE GENOMIC DNA]</scope>
    <source>
        <strain evidence="4 5">BIOML-A163</strain>
    </source>
</reference>
<dbReference type="PROSITE" id="PS51257">
    <property type="entry name" value="PROKAR_LIPOPROTEIN"/>
    <property type="match status" value="1"/>
</dbReference>
<dbReference type="InterPro" id="IPR005181">
    <property type="entry name" value="SASA"/>
</dbReference>
<dbReference type="EMBL" id="VWLE01000316">
    <property type="protein sequence ID" value="KAA3945737.1"/>
    <property type="molecule type" value="Genomic_DNA"/>
</dbReference>
<dbReference type="SUPFAM" id="SSF49785">
    <property type="entry name" value="Galactose-binding domain-like"/>
    <property type="match status" value="1"/>
</dbReference>
<sequence>MYKWIILMSGLFASLTACAKVKLSPLFSDNMVLQQEAEVPVWGKASPEMRVIVIPSWSGEKYENIADRTGNWKVNIKTPKAGGPYHLEITDGEKVRLENVMIGEVWLCSGQSNMQMPVEGWGKVKNYQQEVAQANYPDIRLMTVSNTISLSPSQEFTAVGGGWQVCSSVTIREFSATAYFFGREIARTQQVPVGLICAHWGGTNIESWISAQALGEVPDFVEQLKLIRRLGNKDCDLQAEEEQRQAKILSLDKGMRNGKPFWNTLSYNDEGWISHSFPGNIEKTFPDFDGIVWGRKTVDIPEQWEGKTLSLHMGYVDDEDITYFNGIEIGSTKGYTRSRTYEIPGNLVKAGKAVITVRIVDTGGGCGIGGEMKLSKDVGDWILISGEWKCKVAAQSHIDPVFEMN</sequence>
<protein>
    <submittedName>
        <fullName evidence="4">9-O-acetylesterase</fullName>
    </submittedName>
</protein>
<dbReference type="GO" id="GO:0001681">
    <property type="term" value="F:sialate O-acetylesterase activity"/>
    <property type="evidence" value="ECO:0007669"/>
    <property type="project" value="InterPro"/>
</dbReference>
<dbReference type="InterPro" id="IPR039329">
    <property type="entry name" value="SIAE"/>
</dbReference>
<feature type="signal peptide" evidence="2">
    <location>
        <begin position="1"/>
        <end position="19"/>
    </location>
</feature>
<evidence type="ECO:0000313" key="5">
    <source>
        <dbReference type="Proteomes" id="UP000323717"/>
    </source>
</evidence>
<keyword evidence="1" id="KW-0378">Hydrolase</keyword>
<dbReference type="PANTHER" id="PTHR22901">
    <property type="entry name" value="SIALATE O-ACETYLESTERASE"/>
    <property type="match status" value="1"/>
</dbReference>
<dbReference type="Pfam" id="PF03629">
    <property type="entry name" value="SASA"/>
    <property type="match status" value="1"/>
</dbReference>
<accession>A0A5M5BYP9</accession>
<dbReference type="Proteomes" id="UP000323717">
    <property type="component" value="Unassembled WGS sequence"/>
</dbReference>
<gene>
    <name evidence="4" type="ORF">F3D71_18880</name>
</gene>
<feature type="chain" id="PRO_5024454437" evidence="2">
    <location>
        <begin position="20"/>
        <end position="405"/>
    </location>
</feature>
<evidence type="ECO:0000259" key="3">
    <source>
        <dbReference type="Pfam" id="PF03629"/>
    </source>
</evidence>
<dbReference type="GO" id="GO:0005975">
    <property type="term" value="P:carbohydrate metabolic process"/>
    <property type="evidence" value="ECO:0007669"/>
    <property type="project" value="TreeGrafter"/>
</dbReference>
<dbReference type="PANTHER" id="PTHR22901:SF0">
    <property type="entry name" value="SIALATE O-ACETYLESTERASE"/>
    <property type="match status" value="1"/>
</dbReference>
<dbReference type="InterPro" id="IPR036514">
    <property type="entry name" value="SGNH_hydro_sf"/>
</dbReference>
<proteinExistence type="predicted"/>